<keyword evidence="5" id="KW-1133">Transmembrane helix</keyword>
<dbReference type="GO" id="GO:0016020">
    <property type="term" value="C:membrane"/>
    <property type="evidence" value="ECO:0007669"/>
    <property type="project" value="UniProtKB-SubCell"/>
</dbReference>
<keyword evidence="6" id="KW-0472">Membrane</keyword>
<comment type="subcellular location">
    <subcellularLocation>
        <location evidence="1">Membrane</location>
        <topology evidence="1">Multi-pass membrane protein</topology>
    </subcellularLocation>
</comment>
<evidence type="ECO:0000256" key="4">
    <source>
        <dbReference type="ARBA" id="ARBA00022821"/>
    </source>
</evidence>
<dbReference type="InterPro" id="IPR004326">
    <property type="entry name" value="Mlo"/>
</dbReference>
<comment type="similarity">
    <text evidence="2">Belongs to the MLO family.</text>
</comment>
<accession>A0A835UFQ5</accession>
<evidence type="ECO:0000313" key="9">
    <source>
        <dbReference type="Proteomes" id="UP000636800"/>
    </source>
</evidence>
<evidence type="ECO:0000256" key="3">
    <source>
        <dbReference type="ARBA" id="ARBA00022692"/>
    </source>
</evidence>
<keyword evidence="3" id="KW-0812">Transmembrane</keyword>
<dbReference type="PANTHER" id="PTHR31942">
    <property type="entry name" value="MLO-LIKE PROTEIN 1"/>
    <property type="match status" value="1"/>
</dbReference>
<dbReference type="AlphaFoldDB" id="A0A835UFQ5"/>
<proteinExistence type="inferred from homology"/>
<evidence type="ECO:0000256" key="5">
    <source>
        <dbReference type="ARBA" id="ARBA00022989"/>
    </source>
</evidence>
<evidence type="ECO:0000256" key="7">
    <source>
        <dbReference type="ARBA" id="ARBA00023265"/>
    </source>
</evidence>
<protein>
    <submittedName>
        <fullName evidence="8">Uncharacterized protein</fullName>
    </submittedName>
</protein>
<keyword evidence="9" id="KW-1185">Reference proteome</keyword>
<organism evidence="8 9">
    <name type="scientific">Vanilla planifolia</name>
    <name type="common">Vanilla</name>
    <dbReference type="NCBI Taxonomy" id="51239"/>
    <lineage>
        <taxon>Eukaryota</taxon>
        <taxon>Viridiplantae</taxon>
        <taxon>Streptophyta</taxon>
        <taxon>Embryophyta</taxon>
        <taxon>Tracheophyta</taxon>
        <taxon>Spermatophyta</taxon>
        <taxon>Magnoliopsida</taxon>
        <taxon>Liliopsida</taxon>
        <taxon>Asparagales</taxon>
        <taxon>Orchidaceae</taxon>
        <taxon>Vanilloideae</taxon>
        <taxon>Vanilleae</taxon>
        <taxon>Vanilla</taxon>
    </lineage>
</organism>
<gene>
    <name evidence="8" type="ORF">HPP92_021661</name>
</gene>
<name>A0A835UFQ5_VANPL</name>
<dbReference type="Pfam" id="PF03094">
    <property type="entry name" value="Mlo"/>
    <property type="match status" value="3"/>
</dbReference>
<reference evidence="8 9" key="1">
    <citation type="journal article" date="2020" name="Nat. Food">
        <title>A phased Vanilla planifolia genome enables genetic improvement of flavour and production.</title>
        <authorList>
            <person name="Hasing T."/>
            <person name="Tang H."/>
            <person name="Brym M."/>
            <person name="Khazi F."/>
            <person name="Huang T."/>
            <person name="Chambers A.H."/>
        </authorList>
    </citation>
    <scope>NUCLEOTIDE SEQUENCE [LARGE SCALE GENOMIC DNA]</scope>
    <source>
        <tissue evidence="8">Leaf</tissue>
    </source>
</reference>
<evidence type="ECO:0000256" key="2">
    <source>
        <dbReference type="ARBA" id="ARBA00006574"/>
    </source>
</evidence>
<dbReference type="PANTHER" id="PTHR31942:SF72">
    <property type="entry name" value="MLO-LIKE PROTEIN"/>
    <property type="match status" value="1"/>
</dbReference>
<sequence>MALGESLEFTPSWAVATVTAVLVSLSLLLEYSLHLISAVFTLSLSHSNLCLDVMKLPVCDQNEEKEPQPSRLPVEIRSVIARSVSIIFVEMEKKEPRVFLSYAVLRNLGFITLLLTIANHPMRKVCISTSSANTLLPCLDGTTPDSENVDEEDSGNSCSADGIRQLQTLMLMLSLSHVACSLLTLCLGQIKMRKWALWEQETNTLDHRLSVERSNGAYSEEEEDVANVFMRLMEGWLLDMEEGDYDAITIQQRLHKDIALYQAGLKHWETMVKLMREKEAAGWFGGGGGCEEYGRVLIDGLGDQLYNKYNGVTSLLQEISSQRIFGATMIRFLLLHKVKSLVGSTRIAIGGPRLVGAQTSPLSNATGSADEEMSGLTNGAVLWVS</sequence>
<evidence type="ECO:0000256" key="1">
    <source>
        <dbReference type="ARBA" id="ARBA00004141"/>
    </source>
</evidence>
<evidence type="ECO:0000256" key="6">
    <source>
        <dbReference type="ARBA" id="ARBA00023136"/>
    </source>
</evidence>
<dbReference type="EMBL" id="JADCNL010000011">
    <property type="protein sequence ID" value="KAG0461364.1"/>
    <property type="molecule type" value="Genomic_DNA"/>
</dbReference>
<comment type="caution">
    <text evidence="8">The sequence shown here is derived from an EMBL/GenBank/DDBJ whole genome shotgun (WGS) entry which is preliminary data.</text>
</comment>
<evidence type="ECO:0000313" key="8">
    <source>
        <dbReference type="EMBL" id="KAG0461364.1"/>
    </source>
</evidence>
<keyword evidence="4" id="KW-0611">Plant defense</keyword>
<keyword evidence="7" id="KW-0568">Pathogenesis-related protein</keyword>
<dbReference type="Proteomes" id="UP000636800">
    <property type="component" value="Chromosome 11"/>
</dbReference>
<dbReference type="GO" id="GO:0006952">
    <property type="term" value="P:defense response"/>
    <property type="evidence" value="ECO:0007669"/>
    <property type="project" value="UniProtKB-KW"/>
</dbReference>